<dbReference type="PANTHER" id="PTHR30203:SF33">
    <property type="entry name" value="BLR4455 PROTEIN"/>
    <property type="match status" value="1"/>
</dbReference>
<dbReference type="PROSITE" id="PS51257">
    <property type="entry name" value="PROKAR_LIPOPROTEIN"/>
    <property type="match status" value="1"/>
</dbReference>
<dbReference type="Pfam" id="PF02321">
    <property type="entry name" value="OEP"/>
    <property type="match status" value="2"/>
</dbReference>
<organism evidence="3 4">
    <name type="scientific">Pseudopedobacter saltans</name>
    <dbReference type="NCBI Taxonomy" id="151895"/>
    <lineage>
        <taxon>Bacteria</taxon>
        <taxon>Pseudomonadati</taxon>
        <taxon>Bacteroidota</taxon>
        <taxon>Sphingobacteriia</taxon>
        <taxon>Sphingobacteriales</taxon>
        <taxon>Sphingobacteriaceae</taxon>
        <taxon>Pseudopedobacter</taxon>
    </lineage>
</organism>
<comment type="subcellular location">
    <subcellularLocation>
        <location evidence="2">Cell membrane</location>
        <topology evidence="2">Lipid-anchor</topology>
    </subcellularLocation>
</comment>
<dbReference type="Proteomes" id="UP000249645">
    <property type="component" value="Unassembled WGS sequence"/>
</dbReference>
<evidence type="ECO:0000313" key="4">
    <source>
        <dbReference type="Proteomes" id="UP000249645"/>
    </source>
</evidence>
<dbReference type="PANTHER" id="PTHR30203">
    <property type="entry name" value="OUTER MEMBRANE CATION EFFLUX PROTEIN"/>
    <property type="match status" value="1"/>
</dbReference>
<gene>
    <name evidence="3" type="ORF">DI598_13755</name>
</gene>
<dbReference type="SUPFAM" id="SSF56954">
    <property type="entry name" value="Outer membrane efflux proteins (OEP)"/>
    <property type="match status" value="1"/>
</dbReference>
<keyword evidence="2" id="KW-0472">Membrane</keyword>
<reference evidence="3 4" key="1">
    <citation type="submission" date="2017-11" db="EMBL/GenBank/DDBJ databases">
        <title>Infants hospitalized years apart are colonized by the same room-sourced microbial strains.</title>
        <authorList>
            <person name="Brooks B."/>
            <person name="Olm M.R."/>
            <person name="Firek B.A."/>
            <person name="Baker R."/>
            <person name="Thomas B.C."/>
            <person name="Morowitz M.J."/>
            <person name="Banfield J.F."/>
        </authorList>
    </citation>
    <scope>NUCLEOTIDE SEQUENCE [LARGE SCALE GENOMIC DNA]</scope>
    <source>
        <strain evidence="3">S2_009_000_R2_76</strain>
    </source>
</reference>
<keyword evidence="2" id="KW-0564">Palmitate</keyword>
<dbReference type="InterPro" id="IPR010131">
    <property type="entry name" value="MdtP/NodT-like"/>
</dbReference>
<dbReference type="Gene3D" id="1.20.1600.10">
    <property type="entry name" value="Outer membrane efflux proteins (OEP)"/>
    <property type="match status" value="1"/>
</dbReference>
<proteinExistence type="inferred from homology"/>
<dbReference type="InterPro" id="IPR003423">
    <property type="entry name" value="OMP_efflux"/>
</dbReference>
<evidence type="ECO:0000313" key="3">
    <source>
        <dbReference type="EMBL" id="PZP45141.1"/>
    </source>
</evidence>
<dbReference type="AlphaFoldDB" id="A0A2W5EM38"/>
<protein>
    <recommendedName>
        <fullName evidence="5">RND efflux system, outer membrane lipoprotein, NodT family</fullName>
    </recommendedName>
</protein>
<comment type="similarity">
    <text evidence="1 2">Belongs to the outer membrane factor (OMF) (TC 1.B.17) family.</text>
</comment>
<keyword evidence="2" id="KW-0449">Lipoprotein</keyword>
<keyword evidence="2" id="KW-0812">Transmembrane</keyword>
<evidence type="ECO:0000256" key="2">
    <source>
        <dbReference type="RuleBase" id="RU362097"/>
    </source>
</evidence>
<comment type="caution">
    <text evidence="3">The sequence shown here is derived from an EMBL/GenBank/DDBJ whole genome shotgun (WGS) entry which is preliminary data.</text>
</comment>
<name>A0A2W5EM38_9SPHI</name>
<evidence type="ECO:0000256" key="1">
    <source>
        <dbReference type="ARBA" id="ARBA00007613"/>
    </source>
</evidence>
<dbReference type="Gene3D" id="2.20.200.10">
    <property type="entry name" value="Outer membrane efflux proteins (OEP)"/>
    <property type="match status" value="1"/>
</dbReference>
<keyword evidence="2" id="KW-1134">Transmembrane beta strand</keyword>
<dbReference type="GO" id="GO:0005886">
    <property type="term" value="C:plasma membrane"/>
    <property type="evidence" value="ECO:0007669"/>
    <property type="project" value="UniProtKB-SubCell"/>
</dbReference>
<dbReference type="GO" id="GO:0015562">
    <property type="term" value="F:efflux transmembrane transporter activity"/>
    <property type="evidence" value="ECO:0007669"/>
    <property type="project" value="InterPro"/>
</dbReference>
<dbReference type="NCBIfam" id="TIGR01845">
    <property type="entry name" value="outer_NodT"/>
    <property type="match status" value="1"/>
</dbReference>
<dbReference type="EMBL" id="QFOI01000284">
    <property type="protein sequence ID" value="PZP45141.1"/>
    <property type="molecule type" value="Genomic_DNA"/>
</dbReference>
<accession>A0A2W5EM38</accession>
<evidence type="ECO:0008006" key="5">
    <source>
        <dbReference type="Google" id="ProtNLM"/>
    </source>
</evidence>
<sequence>MKKKQIFPYIIAATTIASMSQSCKVIKPYSAPQMDSTIVNKLYRDSSVRDTSSMAKIAWNEFFTDTHLQALIAEGLANNLNLKTYVEKVNEAAATFKESKDAFLPTLSVGPEVTGAKSSKAALNFPSSVNINLKTVTYQLALSSTWEADIWGRLKSSKKAALANLLASDAAQRAIQTQIVANIATYYYDLLAYDQQLKITNESIDRYKKDVESNKALMEAGTVNGASIVQSEANLHSAEVTLPTIKQNIRETENAICLLLGKEPGPIERGTLAEQIPYQNIQTGLPVSLLRYRPDVQEAELSYRYYFENTNYAKASMYPTLAITAASGGLSTLKLKNFFKESGFYSLTGSFLAPILYKGTYRAQYKTAIAQQNEALYAFQTAMLTAGQEVSNALYSYQTALDLQTARKAQISSLEKSVDFTRDLMEYTQTYNFTDVLTSEQNLLSAQLSGVSDKLQELTALVTLYQALGGGWK</sequence>